<dbReference type="GO" id="GO:0005576">
    <property type="term" value="C:extracellular region"/>
    <property type="evidence" value="ECO:0007669"/>
    <property type="project" value="UniProtKB-SubCell"/>
</dbReference>
<evidence type="ECO:0000256" key="4">
    <source>
        <dbReference type="ARBA" id="ARBA00022825"/>
    </source>
</evidence>
<evidence type="ECO:0000256" key="6">
    <source>
        <dbReference type="SAM" id="SignalP"/>
    </source>
</evidence>
<keyword evidence="5" id="KW-1015">Disulfide bond</keyword>
<evidence type="ECO:0000313" key="9">
    <source>
        <dbReference type="Proteomes" id="UP000708208"/>
    </source>
</evidence>
<dbReference type="AlphaFoldDB" id="A0A8J2LUI2"/>
<dbReference type="Pfam" id="PF00089">
    <property type="entry name" value="Trypsin"/>
    <property type="match status" value="1"/>
</dbReference>
<comment type="caution">
    <text evidence="8">The sequence shown here is derived from an EMBL/GenBank/DDBJ whole genome shotgun (WGS) entry which is preliminary data.</text>
</comment>
<comment type="subcellular location">
    <subcellularLocation>
        <location evidence="1">Secreted</location>
    </subcellularLocation>
</comment>
<feature type="signal peptide" evidence="6">
    <location>
        <begin position="1"/>
        <end position="19"/>
    </location>
</feature>
<keyword evidence="6" id="KW-0732">Signal</keyword>
<dbReference type="CDD" id="cd00190">
    <property type="entry name" value="Tryp_SPc"/>
    <property type="match status" value="1"/>
</dbReference>
<evidence type="ECO:0000259" key="7">
    <source>
        <dbReference type="PROSITE" id="PS50240"/>
    </source>
</evidence>
<dbReference type="PANTHER" id="PTHR24252:SF7">
    <property type="entry name" value="HYALIN"/>
    <property type="match status" value="1"/>
</dbReference>
<proteinExistence type="predicted"/>
<dbReference type="FunFam" id="2.40.10.10:FF:000047">
    <property type="entry name" value="Trypsin eta"/>
    <property type="match status" value="1"/>
</dbReference>
<evidence type="ECO:0000256" key="1">
    <source>
        <dbReference type="ARBA" id="ARBA00004613"/>
    </source>
</evidence>
<evidence type="ECO:0000313" key="8">
    <source>
        <dbReference type="EMBL" id="CAG7836812.1"/>
    </source>
</evidence>
<gene>
    <name evidence="8" type="ORF">AFUS01_LOCUS46009</name>
</gene>
<keyword evidence="9" id="KW-1185">Reference proteome</keyword>
<evidence type="ECO:0000256" key="3">
    <source>
        <dbReference type="ARBA" id="ARBA00022670"/>
    </source>
</evidence>
<dbReference type="SMART" id="SM00020">
    <property type="entry name" value="Tryp_SPc"/>
    <property type="match status" value="1"/>
</dbReference>
<dbReference type="Proteomes" id="UP000708208">
    <property type="component" value="Unassembled WGS sequence"/>
</dbReference>
<dbReference type="PROSITE" id="PS00134">
    <property type="entry name" value="TRYPSIN_HIS"/>
    <property type="match status" value="1"/>
</dbReference>
<dbReference type="PROSITE" id="PS50240">
    <property type="entry name" value="TRYPSIN_DOM"/>
    <property type="match status" value="1"/>
</dbReference>
<name>A0A8J2LUI2_9HEXA</name>
<dbReference type="EMBL" id="CAJVCH010571166">
    <property type="protein sequence ID" value="CAG7836812.1"/>
    <property type="molecule type" value="Genomic_DNA"/>
</dbReference>
<feature type="domain" description="Peptidase S1" evidence="7">
    <location>
        <begin position="31"/>
        <end position="267"/>
    </location>
</feature>
<dbReference type="InterPro" id="IPR018114">
    <property type="entry name" value="TRYPSIN_HIS"/>
</dbReference>
<dbReference type="InterPro" id="IPR001254">
    <property type="entry name" value="Trypsin_dom"/>
</dbReference>
<feature type="chain" id="PRO_5035312872" description="Peptidase S1 domain-containing protein" evidence="6">
    <location>
        <begin position="20"/>
        <end position="268"/>
    </location>
</feature>
<keyword evidence="2" id="KW-0964">Secreted</keyword>
<evidence type="ECO:0000256" key="2">
    <source>
        <dbReference type="ARBA" id="ARBA00022525"/>
    </source>
</evidence>
<keyword evidence="4" id="KW-0378">Hydrolase</keyword>
<organism evidence="8 9">
    <name type="scientific">Allacma fusca</name>
    <dbReference type="NCBI Taxonomy" id="39272"/>
    <lineage>
        <taxon>Eukaryota</taxon>
        <taxon>Metazoa</taxon>
        <taxon>Ecdysozoa</taxon>
        <taxon>Arthropoda</taxon>
        <taxon>Hexapoda</taxon>
        <taxon>Collembola</taxon>
        <taxon>Symphypleona</taxon>
        <taxon>Sminthuridae</taxon>
        <taxon>Allacma</taxon>
    </lineage>
</organism>
<keyword evidence="3" id="KW-0645">Protease</keyword>
<sequence>MMLKIFLLSILACSQLSTGALIRPNGRGGRIVGGDESRPNSHPSIVSIQVGTEGSHRHYCGGSIINENYIITAAHCATLSPSQYFIVAGEHDLFVRDVTEQTVKVEKITNHPDYSSSSNHNDISIFKITPPLNLTEAVQPANLAPAGFEANTGILRAVGWGDLTENGDSPDRLREVIVPYVTDALCRLEYGLINYIYASMICAGESGKDACQGDSGGPLEHVITVGDTTVTTLVGLTSFGLGCARPRFPGVYTEVSYFQDFISATIAG</sequence>
<accession>A0A8J2LUI2</accession>
<reference evidence="8" key="1">
    <citation type="submission" date="2021-06" db="EMBL/GenBank/DDBJ databases">
        <authorList>
            <person name="Hodson N. C."/>
            <person name="Mongue J. A."/>
            <person name="Jaron S. K."/>
        </authorList>
    </citation>
    <scope>NUCLEOTIDE SEQUENCE</scope>
</reference>
<keyword evidence="4" id="KW-0720">Serine protease</keyword>
<dbReference type="OrthoDB" id="10059102at2759"/>
<dbReference type="GO" id="GO:0016485">
    <property type="term" value="P:protein processing"/>
    <property type="evidence" value="ECO:0007669"/>
    <property type="project" value="UniProtKB-ARBA"/>
</dbReference>
<dbReference type="GO" id="GO:0004252">
    <property type="term" value="F:serine-type endopeptidase activity"/>
    <property type="evidence" value="ECO:0007669"/>
    <property type="project" value="InterPro"/>
</dbReference>
<protein>
    <recommendedName>
        <fullName evidence="7">Peptidase S1 domain-containing protein</fullName>
    </recommendedName>
</protein>
<evidence type="ECO:0000256" key="5">
    <source>
        <dbReference type="ARBA" id="ARBA00023157"/>
    </source>
</evidence>
<dbReference type="PANTHER" id="PTHR24252">
    <property type="entry name" value="ACROSIN-RELATED"/>
    <property type="match status" value="1"/>
</dbReference>